<sequence length="236" mass="26449">MARIYIDQNYQVKQRSSGNTSAGWTDGSLNSLNLEAFHGDLIGLRACWAGKNASTPMSLWFASDSTTFQEYLYQDDEWKWQRSWEGYNGAAGVGCFSWGAGPYKYVGFVNVDNQLEIWWQNSTSVEGPSGWNQTGVTVDDLHPASSMAFFVRTFVVQKLEQNRLWVYNMTWNGRDSKIEGEGIYVESEMLGGTHIAALPQDDTLLIYSQASGNDIEQSSSGLDDVGTPWDYRNIAI</sequence>
<dbReference type="SUPFAM" id="SSF89372">
    <property type="entry name" value="Fucose-specific lectin"/>
    <property type="match status" value="1"/>
</dbReference>
<comment type="caution">
    <text evidence="1">The sequence shown here is derived from an EMBL/GenBank/DDBJ whole genome shotgun (WGS) entry which is preliminary data.</text>
</comment>
<dbReference type="Proteomes" id="UP000803884">
    <property type="component" value="Unassembled WGS sequence"/>
</dbReference>
<dbReference type="EMBL" id="JAAQHG020000005">
    <property type="protein sequence ID" value="KAL1589178.1"/>
    <property type="molecule type" value="Genomic_DNA"/>
</dbReference>
<protein>
    <recommendedName>
        <fullName evidence="3">Fucose-specific lectin</fullName>
    </recommendedName>
</protein>
<organism evidence="1 2">
    <name type="scientific">Cladosporium halotolerans</name>
    <dbReference type="NCBI Taxonomy" id="1052096"/>
    <lineage>
        <taxon>Eukaryota</taxon>
        <taxon>Fungi</taxon>
        <taxon>Dikarya</taxon>
        <taxon>Ascomycota</taxon>
        <taxon>Pezizomycotina</taxon>
        <taxon>Dothideomycetes</taxon>
        <taxon>Dothideomycetidae</taxon>
        <taxon>Cladosporiales</taxon>
        <taxon>Cladosporiaceae</taxon>
        <taxon>Cladosporium</taxon>
    </lineage>
</organism>
<evidence type="ECO:0008006" key="3">
    <source>
        <dbReference type="Google" id="ProtNLM"/>
    </source>
</evidence>
<dbReference type="GeneID" id="96003782"/>
<dbReference type="AlphaFoldDB" id="A0AB34KVU5"/>
<dbReference type="Gene3D" id="2.120.10.70">
    <property type="entry name" value="Fucose-specific lectin"/>
    <property type="match status" value="1"/>
</dbReference>
<name>A0AB34KVU5_9PEZI</name>
<evidence type="ECO:0000313" key="1">
    <source>
        <dbReference type="EMBL" id="KAL1589178.1"/>
    </source>
</evidence>
<reference evidence="1 2" key="1">
    <citation type="journal article" date="2020" name="Microbiol. Resour. Announc.">
        <title>Draft Genome Sequence of a Cladosporium Species Isolated from the Mesophotic Ascidian Didemnum maculosum.</title>
        <authorList>
            <person name="Gioti A."/>
            <person name="Siaperas R."/>
            <person name="Nikolaivits E."/>
            <person name="Le Goff G."/>
            <person name="Ouazzani J."/>
            <person name="Kotoulas G."/>
            <person name="Topakas E."/>
        </authorList>
    </citation>
    <scope>NUCLEOTIDE SEQUENCE [LARGE SCALE GENOMIC DNA]</scope>
    <source>
        <strain evidence="1 2">TM138-S3</strain>
    </source>
</reference>
<dbReference type="RefSeq" id="XP_069232283.1">
    <property type="nucleotide sequence ID" value="XM_069370944.1"/>
</dbReference>
<evidence type="ECO:0000313" key="2">
    <source>
        <dbReference type="Proteomes" id="UP000803884"/>
    </source>
</evidence>
<gene>
    <name evidence="1" type="ORF">WHR41_02338</name>
</gene>
<accession>A0AB34KVU5</accession>
<proteinExistence type="predicted"/>
<keyword evidence="2" id="KW-1185">Reference proteome</keyword>